<feature type="domain" description="DUF7511" evidence="2">
    <location>
        <begin position="25"/>
        <end position="70"/>
    </location>
</feature>
<name>A0A830EM72_9EURY</name>
<evidence type="ECO:0000313" key="4">
    <source>
        <dbReference type="Proteomes" id="UP000614221"/>
    </source>
</evidence>
<comment type="caution">
    <text evidence="3">The sequence shown here is derived from an EMBL/GenBank/DDBJ whole genome shotgun (WGS) entry which is preliminary data.</text>
</comment>
<dbReference type="InterPro" id="IPR055933">
    <property type="entry name" value="DUF7511"/>
</dbReference>
<gene>
    <name evidence="3" type="ORF">GCM10009067_29510</name>
</gene>
<dbReference type="AlphaFoldDB" id="A0A830EM72"/>
<sequence>MSLDPHDPHGAGNATTERTQAPHKLSMTVVEYTGEPDRCTVSPRGLSGIAKLSTWITVDKEVVVDLDAMR</sequence>
<evidence type="ECO:0000259" key="2">
    <source>
        <dbReference type="Pfam" id="PF24351"/>
    </source>
</evidence>
<dbReference type="RefSeq" id="WP_188979147.1">
    <property type="nucleotide sequence ID" value="NZ_BMPD01000005.1"/>
</dbReference>
<dbReference type="OrthoDB" id="186853at2157"/>
<protein>
    <recommendedName>
        <fullName evidence="2">DUF7511 domain-containing protein</fullName>
    </recommendedName>
</protein>
<dbReference type="Proteomes" id="UP000614221">
    <property type="component" value="Unassembled WGS sequence"/>
</dbReference>
<dbReference type="Pfam" id="PF24351">
    <property type="entry name" value="DUF7511"/>
    <property type="match status" value="1"/>
</dbReference>
<accession>A0A830EM72</accession>
<feature type="region of interest" description="Disordered" evidence="1">
    <location>
        <begin position="1"/>
        <end position="24"/>
    </location>
</feature>
<evidence type="ECO:0000313" key="3">
    <source>
        <dbReference type="EMBL" id="GGK75314.1"/>
    </source>
</evidence>
<reference evidence="3" key="1">
    <citation type="journal article" date="2014" name="Int. J. Syst. Evol. Microbiol.">
        <title>Complete genome sequence of Corynebacterium casei LMG S-19264T (=DSM 44701T), isolated from a smear-ripened cheese.</title>
        <authorList>
            <consortium name="US DOE Joint Genome Institute (JGI-PGF)"/>
            <person name="Walter F."/>
            <person name="Albersmeier A."/>
            <person name="Kalinowski J."/>
            <person name="Ruckert C."/>
        </authorList>
    </citation>
    <scope>NUCLEOTIDE SEQUENCE</scope>
    <source>
        <strain evidence="3">JCM 19018</strain>
    </source>
</reference>
<proteinExistence type="predicted"/>
<organism evidence="3 4">
    <name type="scientific">Haloarcula sebkhae</name>
    <dbReference type="NCBI Taxonomy" id="932660"/>
    <lineage>
        <taxon>Archaea</taxon>
        <taxon>Methanobacteriati</taxon>
        <taxon>Methanobacteriota</taxon>
        <taxon>Stenosarchaea group</taxon>
        <taxon>Halobacteria</taxon>
        <taxon>Halobacteriales</taxon>
        <taxon>Haloarculaceae</taxon>
        <taxon>Haloarcula</taxon>
    </lineage>
</organism>
<evidence type="ECO:0000256" key="1">
    <source>
        <dbReference type="SAM" id="MobiDB-lite"/>
    </source>
</evidence>
<dbReference type="EMBL" id="BMPD01000005">
    <property type="protein sequence ID" value="GGK75314.1"/>
    <property type="molecule type" value="Genomic_DNA"/>
</dbReference>
<reference evidence="3" key="2">
    <citation type="submission" date="2020-09" db="EMBL/GenBank/DDBJ databases">
        <authorList>
            <person name="Sun Q."/>
            <person name="Ohkuma M."/>
        </authorList>
    </citation>
    <scope>NUCLEOTIDE SEQUENCE</scope>
    <source>
        <strain evidence="3">JCM 19018</strain>
    </source>
</reference>